<keyword evidence="4" id="KW-1185">Reference proteome</keyword>
<dbReference type="Proteomes" id="UP000069620">
    <property type="component" value="Unassembled WGS sequence"/>
</dbReference>
<dbReference type="AlphaFoldDB" id="A0A124DZT0"/>
<reference evidence="4" key="1">
    <citation type="journal article" date="2016" name="Genome Announc.">
        <title>Draft Genome Sequences of Five Rapidly Growing Mycobacterium Species, M. thermoresistibile, M. fortuitum subsp. acetamidolyticum, M. canariasense, M. brisbanense, and M. novocastrense.</title>
        <authorList>
            <person name="Katahira K."/>
            <person name="Ogura Y."/>
            <person name="Gotoh Y."/>
            <person name="Hayashi T."/>
        </authorList>
    </citation>
    <scope>NUCLEOTIDE SEQUENCE [LARGE SCALE GENOMIC DNA]</scope>
    <source>
        <strain evidence="4">JCM15654</strain>
    </source>
</reference>
<dbReference type="STRING" id="146020.RMCB_2431"/>
<dbReference type="EMBL" id="BCSX01000022">
    <property type="protein sequence ID" value="GAS88335.1"/>
    <property type="molecule type" value="Genomic_DNA"/>
</dbReference>
<evidence type="ECO:0000259" key="2">
    <source>
        <dbReference type="Pfam" id="PF10335"/>
    </source>
</evidence>
<proteinExistence type="predicted"/>
<evidence type="ECO:0000313" key="4">
    <source>
        <dbReference type="Proteomes" id="UP000069620"/>
    </source>
</evidence>
<protein>
    <recommendedName>
        <fullName evidence="5">Signal-transduction protein containing cAMP-binding and CBS domains</fullName>
    </recommendedName>
</protein>
<feature type="domain" description="DUF294" evidence="2">
    <location>
        <begin position="189"/>
        <end position="331"/>
    </location>
</feature>
<dbReference type="Pfam" id="PF03445">
    <property type="entry name" value="DUF294"/>
    <property type="match status" value="1"/>
</dbReference>
<gene>
    <name evidence="3" type="ORF">RMCB_2431</name>
</gene>
<comment type="caution">
    <text evidence="3">The sequence shown here is derived from an EMBL/GenBank/DDBJ whole genome shotgun (WGS) entry which is preliminary data.</text>
</comment>
<evidence type="ECO:0000259" key="1">
    <source>
        <dbReference type="Pfam" id="PF03445"/>
    </source>
</evidence>
<evidence type="ECO:0000313" key="3">
    <source>
        <dbReference type="EMBL" id="GAS88335.1"/>
    </source>
</evidence>
<evidence type="ECO:0008006" key="5">
    <source>
        <dbReference type="Google" id="ProtNLM"/>
    </source>
</evidence>
<feature type="domain" description="Protein-PII uridylyltransferase N-terminal" evidence="1">
    <location>
        <begin position="30"/>
        <end position="153"/>
    </location>
</feature>
<organism evidence="3 4">
    <name type="scientific">Mycolicibacterium brisbanense</name>
    <dbReference type="NCBI Taxonomy" id="146020"/>
    <lineage>
        <taxon>Bacteria</taxon>
        <taxon>Bacillati</taxon>
        <taxon>Actinomycetota</taxon>
        <taxon>Actinomycetes</taxon>
        <taxon>Mycobacteriales</taxon>
        <taxon>Mycobacteriaceae</taxon>
        <taxon>Mycolicibacterium</taxon>
    </lineage>
</organism>
<sequence>MSDDPLEPARRRMAAAASEQDLLSGAGHAHEAVAEFIAARAGAARVADSWSSLVRTALSAAARLVGTEGGVWYASGSVGRGDALPGSDLETLFVRADDTMPEAALSHAARVHELLGACGFRGDDNGAVAARARFNRTAREWADAISYWAADPAADRGVVMIGLLADASPVTAGPDLRGQAGTAARAQPAALAAMLQDATYVRAHVPSRLRLLTTADDGVDIKLAAVDPVVRISRWAALSCGSDVLSTRARLRDGAASTYLDSLDARELDKCHAIGSSIRWRVRAARWNADVPGSRRGEFEDRVELSMLSPQDRTALRSIGRELNGIRRKLDYLASTSTFSSW</sequence>
<dbReference type="InterPro" id="IPR005105">
    <property type="entry name" value="GlnD_Uridyltrans_N"/>
</dbReference>
<dbReference type="InterPro" id="IPR018821">
    <property type="entry name" value="DUF294_put_nucleoTrafse_sb-bd"/>
</dbReference>
<dbReference type="RefSeq" id="WP_234792085.1">
    <property type="nucleotide sequence ID" value="NZ_BCSX01000022.1"/>
</dbReference>
<name>A0A124DZT0_9MYCO</name>
<reference evidence="4" key="2">
    <citation type="submission" date="2016-02" db="EMBL/GenBank/DDBJ databases">
        <title>Draft genome sequence of five rapidly growing Mycobacterium species.</title>
        <authorList>
            <person name="Katahira K."/>
            <person name="Gotou Y."/>
            <person name="Iida K."/>
            <person name="Ogura Y."/>
            <person name="Hayashi T."/>
        </authorList>
    </citation>
    <scope>NUCLEOTIDE SEQUENCE [LARGE SCALE GENOMIC DNA]</scope>
    <source>
        <strain evidence="4">JCM15654</strain>
    </source>
</reference>
<accession>A0A124DZT0</accession>
<dbReference type="Pfam" id="PF10335">
    <property type="entry name" value="DUF294_C"/>
    <property type="match status" value="1"/>
</dbReference>
<dbReference type="GO" id="GO:0008773">
    <property type="term" value="F:[protein-PII] uridylyltransferase activity"/>
    <property type="evidence" value="ECO:0007669"/>
    <property type="project" value="InterPro"/>
</dbReference>